<keyword evidence="2" id="KW-1185">Reference proteome</keyword>
<proteinExistence type="predicted"/>
<accession>A0ACB8QUM5</accession>
<gene>
    <name evidence="1" type="ORF">K488DRAFT_43939</name>
</gene>
<protein>
    <submittedName>
        <fullName evidence="1">Uncharacterized protein</fullName>
    </submittedName>
</protein>
<organism evidence="1 2">
    <name type="scientific">Vararia minispora EC-137</name>
    <dbReference type="NCBI Taxonomy" id="1314806"/>
    <lineage>
        <taxon>Eukaryota</taxon>
        <taxon>Fungi</taxon>
        <taxon>Dikarya</taxon>
        <taxon>Basidiomycota</taxon>
        <taxon>Agaricomycotina</taxon>
        <taxon>Agaricomycetes</taxon>
        <taxon>Russulales</taxon>
        <taxon>Lachnocladiaceae</taxon>
        <taxon>Vararia</taxon>
    </lineage>
</organism>
<name>A0ACB8QUM5_9AGAM</name>
<evidence type="ECO:0000313" key="2">
    <source>
        <dbReference type="Proteomes" id="UP000814128"/>
    </source>
</evidence>
<dbReference type="Proteomes" id="UP000814128">
    <property type="component" value="Unassembled WGS sequence"/>
</dbReference>
<evidence type="ECO:0000313" key="1">
    <source>
        <dbReference type="EMBL" id="KAI0035146.1"/>
    </source>
</evidence>
<reference evidence="1" key="2">
    <citation type="journal article" date="2022" name="New Phytol.">
        <title>Evolutionary transition to the ectomycorrhizal habit in the genomes of a hyperdiverse lineage of mushroom-forming fungi.</title>
        <authorList>
            <person name="Looney B."/>
            <person name="Miyauchi S."/>
            <person name="Morin E."/>
            <person name="Drula E."/>
            <person name="Courty P.E."/>
            <person name="Kohler A."/>
            <person name="Kuo A."/>
            <person name="LaButti K."/>
            <person name="Pangilinan J."/>
            <person name="Lipzen A."/>
            <person name="Riley R."/>
            <person name="Andreopoulos W."/>
            <person name="He G."/>
            <person name="Johnson J."/>
            <person name="Nolan M."/>
            <person name="Tritt A."/>
            <person name="Barry K.W."/>
            <person name="Grigoriev I.V."/>
            <person name="Nagy L.G."/>
            <person name="Hibbett D."/>
            <person name="Henrissat B."/>
            <person name="Matheny P.B."/>
            <person name="Labbe J."/>
            <person name="Martin F.M."/>
        </authorList>
    </citation>
    <scope>NUCLEOTIDE SEQUENCE</scope>
    <source>
        <strain evidence="1">EC-137</strain>
    </source>
</reference>
<dbReference type="EMBL" id="MU273489">
    <property type="protein sequence ID" value="KAI0035146.1"/>
    <property type="molecule type" value="Genomic_DNA"/>
</dbReference>
<reference evidence="1" key="1">
    <citation type="submission" date="2021-02" db="EMBL/GenBank/DDBJ databases">
        <authorList>
            <consortium name="DOE Joint Genome Institute"/>
            <person name="Ahrendt S."/>
            <person name="Looney B.P."/>
            <person name="Miyauchi S."/>
            <person name="Morin E."/>
            <person name="Drula E."/>
            <person name="Courty P.E."/>
            <person name="Chicoki N."/>
            <person name="Fauchery L."/>
            <person name="Kohler A."/>
            <person name="Kuo A."/>
            <person name="Labutti K."/>
            <person name="Pangilinan J."/>
            <person name="Lipzen A."/>
            <person name="Riley R."/>
            <person name="Andreopoulos W."/>
            <person name="He G."/>
            <person name="Johnson J."/>
            <person name="Barry K.W."/>
            <person name="Grigoriev I.V."/>
            <person name="Nagy L."/>
            <person name="Hibbett D."/>
            <person name="Henrissat B."/>
            <person name="Matheny P.B."/>
            <person name="Labbe J."/>
            <person name="Martin F."/>
        </authorList>
    </citation>
    <scope>NUCLEOTIDE SEQUENCE</scope>
    <source>
        <strain evidence="1">EC-137</strain>
    </source>
</reference>
<comment type="caution">
    <text evidence="1">The sequence shown here is derived from an EMBL/GenBank/DDBJ whole genome shotgun (WGS) entry which is preliminary data.</text>
</comment>
<sequence>MHVSPGSQLLRSVFSSDLIQYRHCGSRRRSGRQYQCCSGPAHKPITSRPTREIMNDRSRYPKPLEAYEHLNFLGPNLVGTEGSEWWRHRRAAAPAFVEKNNRLMWDEAGPIVQKMLCREWKCAPKFKAPNSVDITVPVRFVCVSPQRLRISWADEAAPVRHTRSLKKAVHIISSNPFRRFLFPSWAV</sequence>